<sequence>MTSSDKKELPAKCNPPGPLSSKGARLQILYKATLTLMISGHIKCSNADVIAWIIAGYFFLCLFFFLECNSQEKVIFSFQSEKEKDVNIIRVYAKVFLNPHLTDFSESPFQILSCDRQNSGII</sequence>
<dbReference type="AlphaFoldDB" id="A0A8X6TZS5"/>
<proteinExistence type="predicted"/>
<reference evidence="3" key="1">
    <citation type="submission" date="2020-08" db="EMBL/GenBank/DDBJ databases">
        <title>Multicomponent nature underlies the extraordinary mechanical properties of spider dragline silk.</title>
        <authorList>
            <person name="Kono N."/>
            <person name="Nakamura H."/>
            <person name="Mori M."/>
            <person name="Yoshida Y."/>
            <person name="Ohtoshi R."/>
            <person name="Malay A.D."/>
            <person name="Moran D.A.P."/>
            <person name="Tomita M."/>
            <person name="Numata K."/>
            <person name="Arakawa K."/>
        </authorList>
    </citation>
    <scope>NUCLEOTIDE SEQUENCE</scope>
</reference>
<comment type="caution">
    <text evidence="3">The sequence shown here is derived from an EMBL/GenBank/DDBJ whole genome shotgun (WGS) entry which is preliminary data.</text>
</comment>
<keyword evidence="2" id="KW-0472">Membrane</keyword>
<dbReference type="EMBL" id="BMAW01020248">
    <property type="protein sequence ID" value="GFT67088.1"/>
    <property type="molecule type" value="Genomic_DNA"/>
</dbReference>
<name>A0A8X6TZS5_NEPPI</name>
<evidence type="ECO:0000256" key="1">
    <source>
        <dbReference type="SAM" id="MobiDB-lite"/>
    </source>
</evidence>
<evidence type="ECO:0000256" key="2">
    <source>
        <dbReference type="SAM" id="Phobius"/>
    </source>
</evidence>
<keyword evidence="4" id="KW-1185">Reference proteome</keyword>
<evidence type="ECO:0000313" key="4">
    <source>
        <dbReference type="Proteomes" id="UP000887013"/>
    </source>
</evidence>
<gene>
    <name evidence="3" type="ORF">NPIL_360631</name>
</gene>
<feature type="compositionally biased region" description="Basic and acidic residues" evidence="1">
    <location>
        <begin position="1"/>
        <end position="10"/>
    </location>
</feature>
<feature type="transmembrane region" description="Helical" evidence="2">
    <location>
        <begin position="49"/>
        <end position="66"/>
    </location>
</feature>
<feature type="region of interest" description="Disordered" evidence="1">
    <location>
        <begin position="1"/>
        <end position="21"/>
    </location>
</feature>
<dbReference type="Proteomes" id="UP000887013">
    <property type="component" value="Unassembled WGS sequence"/>
</dbReference>
<accession>A0A8X6TZS5</accession>
<protein>
    <submittedName>
        <fullName evidence="3">Uncharacterized protein</fullName>
    </submittedName>
</protein>
<keyword evidence="2" id="KW-1133">Transmembrane helix</keyword>
<keyword evidence="2" id="KW-0812">Transmembrane</keyword>
<evidence type="ECO:0000313" key="3">
    <source>
        <dbReference type="EMBL" id="GFT67088.1"/>
    </source>
</evidence>
<organism evidence="3 4">
    <name type="scientific">Nephila pilipes</name>
    <name type="common">Giant wood spider</name>
    <name type="synonym">Nephila maculata</name>
    <dbReference type="NCBI Taxonomy" id="299642"/>
    <lineage>
        <taxon>Eukaryota</taxon>
        <taxon>Metazoa</taxon>
        <taxon>Ecdysozoa</taxon>
        <taxon>Arthropoda</taxon>
        <taxon>Chelicerata</taxon>
        <taxon>Arachnida</taxon>
        <taxon>Araneae</taxon>
        <taxon>Araneomorphae</taxon>
        <taxon>Entelegynae</taxon>
        <taxon>Araneoidea</taxon>
        <taxon>Nephilidae</taxon>
        <taxon>Nephila</taxon>
    </lineage>
</organism>